<feature type="chain" id="PRO_5042928651" evidence="1">
    <location>
        <begin position="23"/>
        <end position="377"/>
    </location>
</feature>
<keyword evidence="1" id="KW-0732">Signal</keyword>
<evidence type="ECO:0000259" key="2">
    <source>
        <dbReference type="PROSITE" id="PS51782"/>
    </source>
</evidence>
<organism evidence="3 4">
    <name type="scientific">Stenotrophomonas rhizophila</name>
    <dbReference type="NCBI Taxonomy" id="216778"/>
    <lineage>
        <taxon>Bacteria</taxon>
        <taxon>Pseudomonadati</taxon>
        <taxon>Pseudomonadota</taxon>
        <taxon>Gammaproteobacteria</taxon>
        <taxon>Lysobacterales</taxon>
        <taxon>Lysobacteraceae</taxon>
        <taxon>Stenotrophomonas</taxon>
    </lineage>
</organism>
<dbReference type="InterPro" id="IPR018392">
    <property type="entry name" value="LysM"/>
</dbReference>
<dbReference type="Proteomes" id="UP001226084">
    <property type="component" value="Unassembled WGS sequence"/>
</dbReference>
<proteinExistence type="predicted"/>
<dbReference type="EMBL" id="JAUTAS010000001">
    <property type="protein sequence ID" value="MDQ1107229.1"/>
    <property type="molecule type" value="Genomic_DNA"/>
</dbReference>
<dbReference type="Pfam" id="PF01476">
    <property type="entry name" value="LysM"/>
    <property type="match status" value="1"/>
</dbReference>
<dbReference type="Gene3D" id="3.10.350.10">
    <property type="entry name" value="LysM domain"/>
    <property type="match status" value="1"/>
</dbReference>
<dbReference type="InterPro" id="IPR052196">
    <property type="entry name" value="Bact_Kbp"/>
</dbReference>
<dbReference type="PROSITE" id="PS51782">
    <property type="entry name" value="LYSM"/>
    <property type="match status" value="1"/>
</dbReference>
<dbReference type="RefSeq" id="WP_095363043.1">
    <property type="nucleotide sequence ID" value="NZ_CP088000.1"/>
</dbReference>
<evidence type="ECO:0000313" key="3">
    <source>
        <dbReference type="EMBL" id="MDQ1107229.1"/>
    </source>
</evidence>
<accession>A0AAP5AEP1</accession>
<dbReference type="SUPFAM" id="SSF54106">
    <property type="entry name" value="LysM domain"/>
    <property type="match status" value="1"/>
</dbReference>
<dbReference type="CDD" id="cd00118">
    <property type="entry name" value="LysM"/>
    <property type="match status" value="1"/>
</dbReference>
<sequence>MFERTRTVVAVAMLTVATYATAVEVNGGHPETYVVQKGDTLWDISARFLKKPWLWPEIWQANPQVKNPHLIYPGDVLSLAYLDRVVAQPGPRQEAPINAIPLSQVEPFLKQLSVVDEIDSLPYVVALEDNRLRATTGQTAYVRGLEGAQVGQRWAVVRPTVRYSLPKPTEDLTANGDVTPGSGNLWKNFVAAPSKRNEMLGYELSQLNVGTVVKVPDDKSDVTSIALQGRTDGREVRAGDRLVPVEATPYDLQFFPHAPAAQTEGLDIRVLAVTDMYLVGGPRDVIAISAGSANGIDNGTVVSLWRQGRHVAHRMKYPGSSRMDDSLTDGAGRVSLPDEYAAHAMVFRTFDKVSYALVMQGVKPVLVGYSAKHPDAQ</sequence>
<protein>
    <submittedName>
        <fullName evidence="3">Nucleoid-associated protein YgaU</fullName>
    </submittedName>
</protein>
<evidence type="ECO:0000256" key="1">
    <source>
        <dbReference type="SAM" id="SignalP"/>
    </source>
</evidence>
<feature type="signal peptide" evidence="1">
    <location>
        <begin position="1"/>
        <end position="22"/>
    </location>
</feature>
<gene>
    <name evidence="3" type="ORF">QE424_000388</name>
</gene>
<dbReference type="AlphaFoldDB" id="A0AAP5AEP1"/>
<dbReference type="SMART" id="SM00257">
    <property type="entry name" value="LysM"/>
    <property type="match status" value="1"/>
</dbReference>
<name>A0AAP5AEP1_9GAMM</name>
<dbReference type="PANTHER" id="PTHR34700">
    <property type="entry name" value="POTASSIUM BINDING PROTEIN KBP"/>
    <property type="match status" value="1"/>
</dbReference>
<dbReference type="PANTHER" id="PTHR34700:SF4">
    <property type="entry name" value="PHAGE-LIKE ELEMENT PBSX PROTEIN XKDP"/>
    <property type="match status" value="1"/>
</dbReference>
<dbReference type="InterPro" id="IPR036779">
    <property type="entry name" value="LysM_dom_sf"/>
</dbReference>
<reference evidence="3" key="1">
    <citation type="submission" date="2023-07" db="EMBL/GenBank/DDBJ databases">
        <title>Functional and genomic diversity of the sorghum phyllosphere microbiome.</title>
        <authorList>
            <person name="Shade A."/>
        </authorList>
    </citation>
    <scope>NUCLEOTIDE SEQUENCE</scope>
    <source>
        <strain evidence="3">SORGH_AS_0457</strain>
    </source>
</reference>
<evidence type="ECO:0000313" key="4">
    <source>
        <dbReference type="Proteomes" id="UP001226084"/>
    </source>
</evidence>
<feature type="domain" description="LysM" evidence="2">
    <location>
        <begin position="31"/>
        <end position="79"/>
    </location>
</feature>
<comment type="caution">
    <text evidence="3">The sequence shown here is derived from an EMBL/GenBank/DDBJ whole genome shotgun (WGS) entry which is preliminary data.</text>
</comment>